<accession>A0A1F8HB70</accession>
<dbReference type="Proteomes" id="UP000177745">
    <property type="component" value="Unassembled WGS sequence"/>
</dbReference>
<comment type="caution">
    <text evidence="2">The sequence shown here is derived from an EMBL/GenBank/DDBJ whole genome shotgun (WGS) entry which is preliminary data.</text>
</comment>
<proteinExistence type="predicted"/>
<evidence type="ECO:0000313" key="3">
    <source>
        <dbReference type="Proteomes" id="UP000177745"/>
    </source>
</evidence>
<keyword evidence="1" id="KW-1133">Transmembrane helix</keyword>
<sequence length="120" mass="13374">MKTWLIAAFFLAGIFLDGIIFPGFFGFRESFLTIIFLVVMLLYHKADFQGLIIGAIFAGLVEFYWGLKMGTLMLPLLASAGIFFLLNIFFNIKSGVLTALSGAVMFVIFWEASTLITKIL</sequence>
<feature type="transmembrane region" description="Helical" evidence="1">
    <location>
        <begin position="73"/>
        <end position="90"/>
    </location>
</feature>
<evidence type="ECO:0000313" key="2">
    <source>
        <dbReference type="EMBL" id="OGN34179.1"/>
    </source>
</evidence>
<reference evidence="2 3" key="1">
    <citation type="journal article" date="2016" name="Nat. Commun.">
        <title>Thousands of microbial genomes shed light on interconnected biogeochemical processes in an aquifer system.</title>
        <authorList>
            <person name="Anantharaman K."/>
            <person name="Brown C.T."/>
            <person name="Hug L.A."/>
            <person name="Sharon I."/>
            <person name="Castelle C.J."/>
            <person name="Probst A.J."/>
            <person name="Thomas B.C."/>
            <person name="Singh A."/>
            <person name="Wilkins M.J."/>
            <person name="Karaoz U."/>
            <person name="Brodie E.L."/>
            <person name="Williams K.H."/>
            <person name="Hubbard S.S."/>
            <person name="Banfield J.F."/>
        </authorList>
    </citation>
    <scope>NUCLEOTIDE SEQUENCE [LARGE SCALE GENOMIC DNA]</scope>
</reference>
<evidence type="ECO:0000256" key="1">
    <source>
        <dbReference type="SAM" id="Phobius"/>
    </source>
</evidence>
<organism evidence="2 3">
    <name type="scientific">Candidatus Yanofskybacteria bacterium RIFCSPLOWO2_12_FULL_43_11b</name>
    <dbReference type="NCBI Taxonomy" id="1802710"/>
    <lineage>
        <taxon>Bacteria</taxon>
        <taxon>Candidatus Yanofskyibacteriota</taxon>
    </lineage>
</organism>
<feature type="transmembrane region" description="Helical" evidence="1">
    <location>
        <begin position="97"/>
        <end position="116"/>
    </location>
</feature>
<keyword evidence="1" id="KW-0812">Transmembrane</keyword>
<dbReference type="EMBL" id="MGKY01000005">
    <property type="protein sequence ID" value="OGN34179.1"/>
    <property type="molecule type" value="Genomic_DNA"/>
</dbReference>
<name>A0A1F8HB70_9BACT</name>
<dbReference type="AlphaFoldDB" id="A0A1F8HB70"/>
<protein>
    <submittedName>
        <fullName evidence="2">Uncharacterized protein</fullName>
    </submittedName>
</protein>
<gene>
    <name evidence="2" type="ORF">A3G51_03095</name>
</gene>
<keyword evidence="1" id="KW-0472">Membrane</keyword>